<dbReference type="SUPFAM" id="SSF53850">
    <property type="entry name" value="Periplasmic binding protein-like II"/>
    <property type="match status" value="1"/>
</dbReference>
<dbReference type="Proteomes" id="UP000197468">
    <property type="component" value="Unassembled WGS sequence"/>
</dbReference>
<protein>
    <submittedName>
        <fullName evidence="2">ABC transporter substrate-binding protein</fullName>
    </submittedName>
</protein>
<name>A0A246JH67_9BURK</name>
<dbReference type="InterPro" id="IPR000914">
    <property type="entry name" value="SBP_5_dom"/>
</dbReference>
<evidence type="ECO:0000313" key="3">
    <source>
        <dbReference type="Proteomes" id="UP000197468"/>
    </source>
</evidence>
<dbReference type="EMBL" id="NIOF01000002">
    <property type="protein sequence ID" value="OWQ91870.1"/>
    <property type="molecule type" value="Genomic_DNA"/>
</dbReference>
<dbReference type="InterPro" id="IPR006311">
    <property type="entry name" value="TAT_signal"/>
</dbReference>
<dbReference type="GO" id="GO:0043190">
    <property type="term" value="C:ATP-binding cassette (ABC) transporter complex"/>
    <property type="evidence" value="ECO:0007669"/>
    <property type="project" value="InterPro"/>
</dbReference>
<dbReference type="GO" id="GO:0030288">
    <property type="term" value="C:outer membrane-bounded periplasmic space"/>
    <property type="evidence" value="ECO:0007669"/>
    <property type="project" value="UniProtKB-ARBA"/>
</dbReference>
<gene>
    <name evidence="2" type="ORF">CDN99_05720</name>
</gene>
<dbReference type="RefSeq" id="WP_088383557.1">
    <property type="nucleotide sequence ID" value="NZ_NIOF01000002.1"/>
</dbReference>
<dbReference type="Gene3D" id="3.40.190.10">
    <property type="entry name" value="Periplasmic binding protein-like II"/>
    <property type="match status" value="1"/>
</dbReference>
<proteinExistence type="predicted"/>
<dbReference type="PIRSF" id="PIRSF002741">
    <property type="entry name" value="MppA"/>
    <property type="match status" value="1"/>
</dbReference>
<dbReference type="PANTHER" id="PTHR30290">
    <property type="entry name" value="PERIPLASMIC BINDING COMPONENT OF ABC TRANSPORTER"/>
    <property type="match status" value="1"/>
</dbReference>
<dbReference type="GO" id="GO:1904680">
    <property type="term" value="F:peptide transmembrane transporter activity"/>
    <property type="evidence" value="ECO:0007669"/>
    <property type="project" value="TreeGrafter"/>
</dbReference>
<sequence length="542" mass="58906">MQADDLSRRRLLAQAIALGGWSGAGAIGLAGCGDSRPGAAANAAASTSASTSTASALDAAASVPGGAPRRGGRLRLGVIDGSQAGNLDAHKPTAGASTLRGFALYSKLWEWSSEMTPELALAESAEVSPDAKTWTLRLRKGLEFHHGKTISADDVIFSIRRLTDPQLASPYAGLVSVVDRDRIRKLDERTVRITFRDGRGYVPLADTWVNFGGIVPTDYDPVTNPVGAGPFKLKEFNPGQRSLFTRFENYFKPGRPYPDELEIIDFKDQTSRLQALQNGQIDVVNAISPEQLPLLRQAAGLRVVVSETNYWQSFDMNVELPPFDDVRVRQAFRLIADRQALVDRALNGQGRIANDLYAPQDPTFDHTIPQRRQDLAQARALLAAAGHPSLQVELVTTAAGARAALVFAEQARQAGVRIDVKQLDQATFAGPRRSSWPLSTGGSLGHAWLVSALHADGPQATVNKTRFRDPRFVELVTAAMQQPDAAQRAPLVHEAQRIQWERGSLLIWGFANTLDAASTHVGGLAPEHSHFPTWRFDKLWLA</sequence>
<dbReference type="PANTHER" id="PTHR30290:SF83">
    <property type="entry name" value="ABC TRANSPORTER SUBSTRATE-BINDING PROTEIN"/>
    <property type="match status" value="1"/>
</dbReference>
<evidence type="ECO:0000259" key="1">
    <source>
        <dbReference type="Pfam" id="PF00496"/>
    </source>
</evidence>
<dbReference type="GO" id="GO:0015833">
    <property type="term" value="P:peptide transport"/>
    <property type="evidence" value="ECO:0007669"/>
    <property type="project" value="TreeGrafter"/>
</dbReference>
<dbReference type="OrthoDB" id="9801799at2"/>
<reference evidence="2 3" key="1">
    <citation type="journal article" date="2008" name="Int. J. Syst. Evol. Microbiol.">
        <title>Description of Roseateles aquatilis sp. nov. and Roseateles terrae sp. nov., in the class Betaproteobacteria, and emended description of the genus Roseateles.</title>
        <authorList>
            <person name="Gomila M."/>
            <person name="Bowien B."/>
            <person name="Falsen E."/>
            <person name="Moore E.R."/>
            <person name="Lalucat J."/>
        </authorList>
    </citation>
    <scope>NUCLEOTIDE SEQUENCE [LARGE SCALE GENOMIC DNA]</scope>
    <source>
        <strain evidence="2 3">CCUG 48205</strain>
    </source>
</reference>
<feature type="domain" description="Solute-binding protein family 5" evidence="1">
    <location>
        <begin position="117"/>
        <end position="428"/>
    </location>
</feature>
<dbReference type="AlphaFoldDB" id="A0A246JH67"/>
<evidence type="ECO:0000313" key="2">
    <source>
        <dbReference type="EMBL" id="OWQ91870.1"/>
    </source>
</evidence>
<comment type="caution">
    <text evidence="2">The sequence shown here is derived from an EMBL/GenBank/DDBJ whole genome shotgun (WGS) entry which is preliminary data.</text>
</comment>
<dbReference type="Pfam" id="PF00496">
    <property type="entry name" value="SBP_bac_5"/>
    <property type="match status" value="1"/>
</dbReference>
<dbReference type="InterPro" id="IPR039424">
    <property type="entry name" value="SBP_5"/>
</dbReference>
<organism evidence="2 3">
    <name type="scientific">Roseateles aquatilis</name>
    <dbReference type="NCBI Taxonomy" id="431061"/>
    <lineage>
        <taxon>Bacteria</taxon>
        <taxon>Pseudomonadati</taxon>
        <taxon>Pseudomonadota</taxon>
        <taxon>Betaproteobacteria</taxon>
        <taxon>Burkholderiales</taxon>
        <taxon>Sphaerotilaceae</taxon>
        <taxon>Roseateles</taxon>
    </lineage>
</organism>
<dbReference type="CDD" id="cd08503">
    <property type="entry name" value="PBP2_NikA_DppA_OppA_like_17"/>
    <property type="match status" value="1"/>
</dbReference>
<keyword evidence="3" id="KW-1185">Reference proteome</keyword>
<dbReference type="PROSITE" id="PS51318">
    <property type="entry name" value="TAT"/>
    <property type="match status" value="1"/>
</dbReference>
<accession>A0A246JH67</accession>
<dbReference type="InterPro" id="IPR030678">
    <property type="entry name" value="Peptide/Ni-bd"/>
</dbReference>
<dbReference type="Gene3D" id="3.10.105.10">
    <property type="entry name" value="Dipeptide-binding Protein, Domain 3"/>
    <property type="match status" value="1"/>
</dbReference>